<protein>
    <submittedName>
        <fullName evidence="2">Uncharacterized protein</fullName>
    </submittedName>
</protein>
<evidence type="ECO:0000256" key="1">
    <source>
        <dbReference type="SAM" id="MobiDB-lite"/>
    </source>
</evidence>
<dbReference type="EMBL" id="BMAW01098439">
    <property type="protein sequence ID" value="GFS84848.1"/>
    <property type="molecule type" value="Genomic_DNA"/>
</dbReference>
<comment type="caution">
    <text evidence="2">The sequence shown here is derived from an EMBL/GenBank/DDBJ whole genome shotgun (WGS) entry which is preliminary data.</text>
</comment>
<name>A0A8X6MYZ1_NEPPI</name>
<feature type="region of interest" description="Disordered" evidence="1">
    <location>
        <begin position="80"/>
        <end position="101"/>
    </location>
</feature>
<keyword evidence="3" id="KW-1185">Reference proteome</keyword>
<accession>A0A8X6MYZ1</accession>
<gene>
    <name evidence="2" type="ORF">NPIL_366241</name>
</gene>
<evidence type="ECO:0000313" key="3">
    <source>
        <dbReference type="Proteomes" id="UP000887013"/>
    </source>
</evidence>
<sequence>MSHSSVSPLINTAYECGFDVKTDPAAIVDRPNERQRGIMVRSAIAYDSRLPPVSIPNARGRSTLIDIVLLIEVVVNSKRRTGSLNRNTSEQRHSNNSVICT</sequence>
<dbReference type="Proteomes" id="UP000887013">
    <property type="component" value="Unassembled WGS sequence"/>
</dbReference>
<feature type="compositionally biased region" description="Polar residues" evidence="1">
    <location>
        <begin position="82"/>
        <end position="101"/>
    </location>
</feature>
<proteinExistence type="predicted"/>
<organism evidence="2 3">
    <name type="scientific">Nephila pilipes</name>
    <name type="common">Giant wood spider</name>
    <name type="synonym">Nephila maculata</name>
    <dbReference type="NCBI Taxonomy" id="299642"/>
    <lineage>
        <taxon>Eukaryota</taxon>
        <taxon>Metazoa</taxon>
        <taxon>Ecdysozoa</taxon>
        <taxon>Arthropoda</taxon>
        <taxon>Chelicerata</taxon>
        <taxon>Arachnida</taxon>
        <taxon>Araneae</taxon>
        <taxon>Araneomorphae</taxon>
        <taxon>Entelegynae</taxon>
        <taxon>Araneoidea</taxon>
        <taxon>Nephilidae</taxon>
        <taxon>Nephila</taxon>
    </lineage>
</organism>
<dbReference type="AlphaFoldDB" id="A0A8X6MYZ1"/>
<reference evidence="2" key="1">
    <citation type="submission" date="2020-08" db="EMBL/GenBank/DDBJ databases">
        <title>Multicomponent nature underlies the extraordinary mechanical properties of spider dragline silk.</title>
        <authorList>
            <person name="Kono N."/>
            <person name="Nakamura H."/>
            <person name="Mori M."/>
            <person name="Yoshida Y."/>
            <person name="Ohtoshi R."/>
            <person name="Malay A.D."/>
            <person name="Moran D.A.P."/>
            <person name="Tomita M."/>
            <person name="Numata K."/>
            <person name="Arakawa K."/>
        </authorList>
    </citation>
    <scope>NUCLEOTIDE SEQUENCE</scope>
</reference>
<evidence type="ECO:0000313" key="2">
    <source>
        <dbReference type="EMBL" id="GFS84848.1"/>
    </source>
</evidence>